<dbReference type="InterPro" id="IPR017905">
    <property type="entry name" value="ERV/ALR_sulphydryl_oxidase"/>
</dbReference>
<feature type="domain" description="ERV/ALR sulfhydryl oxidase" evidence="11">
    <location>
        <begin position="349"/>
        <end position="449"/>
    </location>
</feature>
<dbReference type="PANTHER" id="PTHR12645">
    <property type="entry name" value="ALR/ERV"/>
    <property type="match status" value="1"/>
</dbReference>
<feature type="region of interest" description="Disordered" evidence="10">
    <location>
        <begin position="31"/>
        <end position="70"/>
    </location>
</feature>
<reference evidence="12 13" key="1">
    <citation type="submission" date="2013-11" db="EMBL/GenBank/DDBJ databases">
        <title>Opisthorchis viverrini - life in the bile duct.</title>
        <authorList>
            <person name="Young N.D."/>
            <person name="Nagarajan N."/>
            <person name="Lin S.J."/>
            <person name="Korhonen P.K."/>
            <person name="Jex A.R."/>
            <person name="Hall R.S."/>
            <person name="Safavi-Hemami H."/>
            <person name="Kaewkong W."/>
            <person name="Bertrand D."/>
            <person name="Gao S."/>
            <person name="Seet Q."/>
            <person name="Wongkham S."/>
            <person name="Teh B.T."/>
            <person name="Wongkham C."/>
            <person name="Intapan P.M."/>
            <person name="Maleewong W."/>
            <person name="Yang X."/>
            <person name="Hu M."/>
            <person name="Wang Z."/>
            <person name="Hofmann A."/>
            <person name="Sternberg P.W."/>
            <person name="Tan P."/>
            <person name="Wang J."/>
            <person name="Gasser R.B."/>
        </authorList>
    </citation>
    <scope>NUCLEOTIDE SEQUENCE [LARGE SCALE GENOMIC DNA]</scope>
</reference>
<dbReference type="KEGG" id="ovi:T265_04662"/>
<dbReference type="InterPro" id="IPR036774">
    <property type="entry name" value="ERV/ALR_sulphydryl_oxid_sf"/>
</dbReference>
<evidence type="ECO:0000256" key="6">
    <source>
        <dbReference type="ARBA" id="ARBA00023128"/>
    </source>
</evidence>
<comment type="subcellular location">
    <subcellularLocation>
        <location evidence="2">Mitochondrion intermembrane space</location>
    </subcellularLocation>
</comment>
<dbReference type="EC" id="1.8.3.2" evidence="9"/>
<evidence type="ECO:0000256" key="1">
    <source>
        <dbReference type="ARBA" id="ARBA00001974"/>
    </source>
</evidence>
<keyword evidence="4 9" id="KW-0274">FAD</keyword>
<dbReference type="Pfam" id="PF04777">
    <property type="entry name" value="Evr1_Alr"/>
    <property type="match status" value="1"/>
</dbReference>
<accession>A0A074ZRS2</accession>
<keyword evidence="6" id="KW-0496">Mitochondrion</keyword>
<dbReference type="OrthoDB" id="17199at2759"/>
<dbReference type="STRING" id="6198.A0A074ZRS2"/>
<proteinExistence type="predicted"/>
<dbReference type="InterPro" id="IPR039799">
    <property type="entry name" value="ALR/ERV"/>
</dbReference>
<evidence type="ECO:0000313" key="13">
    <source>
        <dbReference type="Proteomes" id="UP000054324"/>
    </source>
</evidence>
<name>A0A074ZRS2_OPIVI</name>
<comment type="catalytic activity">
    <reaction evidence="8 9">
        <text>2 R'C(R)SH + O2 = R'C(R)S-S(R)CR' + H2O2</text>
        <dbReference type="Rhea" id="RHEA:17357"/>
        <dbReference type="ChEBI" id="CHEBI:15379"/>
        <dbReference type="ChEBI" id="CHEBI:16240"/>
        <dbReference type="ChEBI" id="CHEBI:16520"/>
        <dbReference type="ChEBI" id="CHEBI:17412"/>
        <dbReference type="EC" id="1.8.3.2"/>
    </reaction>
</comment>
<dbReference type="RefSeq" id="XP_009167717.1">
    <property type="nucleotide sequence ID" value="XM_009169453.1"/>
</dbReference>
<feature type="region of interest" description="Disordered" evidence="10">
    <location>
        <begin position="196"/>
        <end position="217"/>
    </location>
</feature>
<organism evidence="12 13">
    <name type="scientific">Opisthorchis viverrini</name>
    <name type="common">Southeast Asian liver fluke</name>
    <dbReference type="NCBI Taxonomy" id="6198"/>
    <lineage>
        <taxon>Eukaryota</taxon>
        <taxon>Metazoa</taxon>
        <taxon>Spiralia</taxon>
        <taxon>Lophotrochozoa</taxon>
        <taxon>Platyhelminthes</taxon>
        <taxon>Trematoda</taxon>
        <taxon>Digenea</taxon>
        <taxon>Opisthorchiida</taxon>
        <taxon>Opisthorchiata</taxon>
        <taxon>Opisthorchiidae</taxon>
        <taxon>Opisthorchis</taxon>
    </lineage>
</organism>
<sequence length="464" mass="52560">MWLSVTDREPQLRNVVPSEIRNLTLITRGGMAQGLGHESTDRKVRGSNPTSASRLLLSRLGQPDIAEEHRADPARKLLETQSHVDDEECLEVEWRRVKEATLSAFRSVCPAHLTRLNERLISPRSAKRPYHQLATMMTHANPSDTGQQPHSAPTDSINKKAGVSETICVKDRTAICFLSLQRRTEHFRKRFGWSRSTQPLEETSGPEWNSDTNPPSATKIQHEVSILKRDKAPGPDGLHPELFKEGGEVLVNSLTNILQKTWNTSRMELLDRHLFSKPAQERHVKTIVTSACHFSMTNRHSERFSVADDDDDIFNPKSKAFCQACVDVSAFASLQSDPKWFEKREKLGCPLDKLSLGRATWSLLHTMAAYYPEKPTVQQQKEMAGFIKGLSTFYPCLPCAVDFRKNLVLNPPELGSRQELSGWLCLQHNLVNKKCHKPLFDCSRVLERWRYGWADGSCDLPGMD</sequence>
<keyword evidence="7" id="KW-1015">Disulfide bond</keyword>
<protein>
    <recommendedName>
        <fullName evidence="9">Sulfhydryl oxidase</fullName>
        <ecNumber evidence="9">1.8.3.2</ecNumber>
    </recommendedName>
</protein>
<dbReference type="GO" id="GO:0050660">
    <property type="term" value="F:flavin adenine dinucleotide binding"/>
    <property type="evidence" value="ECO:0007669"/>
    <property type="project" value="TreeGrafter"/>
</dbReference>
<dbReference type="GO" id="GO:0005758">
    <property type="term" value="C:mitochondrial intermembrane space"/>
    <property type="evidence" value="ECO:0007669"/>
    <property type="project" value="UniProtKB-SubCell"/>
</dbReference>
<evidence type="ECO:0000256" key="2">
    <source>
        <dbReference type="ARBA" id="ARBA00004569"/>
    </source>
</evidence>
<dbReference type="Proteomes" id="UP000054324">
    <property type="component" value="Unassembled WGS sequence"/>
</dbReference>
<dbReference type="PROSITE" id="PS51324">
    <property type="entry name" value="ERV_ALR"/>
    <property type="match status" value="1"/>
</dbReference>
<keyword evidence="3 9" id="KW-0285">Flavoprotein</keyword>
<dbReference type="GO" id="GO:0016971">
    <property type="term" value="F:flavin-dependent sulfhydryl oxidase activity"/>
    <property type="evidence" value="ECO:0007669"/>
    <property type="project" value="InterPro"/>
</dbReference>
<gene>
    <name evidence="12" type="ORF">T265_04662</name>
</gene>
<evidence type="ECO:0000259" key="11">
    <source>
        <dbReference type="PROSITE" id="PS51324"/>
    </source>
</evidence>
<dbReference type="CTD" id="20318844"/>
<evidence type="ECO:0000256" key="4">
    <source>
        <dbReference type="ARBA" id="ARBA00022827"/>
    </source>
</evidence>
<dbReference type="FunFam" id="1.20.120.310:FF:000003">
    <property type="entry name" value="Sulfhydryl oxidase"/>
    <property type="match status" value="1"/>
</dbReference>
<dbReference type="SUPFAM" id="SSF69000">
    <property type="entry name" value="FAD-dependent thiol oxidase"/>
    <property type="match status" value="1"/>
</dbReference>
<evidence type="ECO:0000256" key="7">
    <source>
        <dbReference type="ARBA" id="ARBA00023157"/>
    </source>
</evidence>
<evidence type="ECO:0000256" key="9">
    <source>
        <dbReference type="RuleBase" id="RU371123"/>
    </source>
</evidence>
<keyword evidence="13" id="KW-1185">Reference proteome</keyword>
<keyword evidence="5 9" id="KW-0560">Oxidoreductase</keyword>
<evidence type="ECO:0000256" key="3">
    <source>
        <dbReference type="ARBA" id="ARBA00022630"/>
    </source>
</evidence>
<dbReference type="GeneID" id="20318844"/>
<dbReference type="AlphaFoldDB" id="A0A074ZRS2"/>
<evidence type="ECO:0000256" key="8">
    <source>
        <dbReference type="ARBA" id="ARBA00048864"/>
    </source>
</evidence>
<dbReference type="Gene3D" id="1.20.120.310">
    <property type="entry name" value="ERV/ALR sulfhydryl oxidase domain"/>
    <property type="match status" value="1"/>
</dbReference>
<evidence type="ECO:0000313" key="12">
    <source>
        <dbReference type="EMBL" id="KER28527.1"/>
    </source>
</evidence>
<dbReference type="PANTHER" id="PTHR12645:SF0">
    <property type="entry name" value="FAD-LINKED SULFHYDRYL OXIDASE ALR"/>
    <property type="match status" value="1"/>
</dbReference>
<evidence type="ECO:0000256" key="5">
    <source>
        <dbReference type="ARBA" id="ARBA00023002"/>
    </source>
</evidence>
<dbReference type="EMBL" id="KL596697">
    <property type="protein sequence ID" value="KER28527.1"/>
    <property type="molecule type" value="Genomic_DNA"/>
</dbReference>
<evidence type="ECO:0000256" key="10">
    <source>
        <dbReference type="SAM" id="MobiDB-lite"/>
    </source>
</evidence>
<comment type="cofactor">
    <cofactor evidence="1 9">
        <name>FAD</name>
        <dbReference type="ChEBI" id="CHEBI:57692"/>
    </cofactor>
</comment>